<reference evidence="2" key="1">
    <citation type="journal article" date="2020" name="Stud. Mycol.">
        <title>101 Dothideomycetes genomes: a test case for predicting lifestyles and emergence of pathogens.</title>
        <authorList>
            <person name="Haridas S."/>
            <person name="Albert R."/>
            <person name="Binder M."/>
            <person name="Bloem J."/>
            <person name="Labutti K."/>
            <person name="Salamov A."/>
            <person name="Andreopoulos B."/>
            <person name="Baker S."/>
            <person name="Barry K."/>
            <person name="Bills G."/>
            <person name="Bluhm B."/>
            <person name="Cannon C."/>
            <person name="Castanera R."/>
            <person name="Culley D."/>
            <person name="Daum C."/>
            <person name="Ezra D."/>
            <person name="Gonzalez J."/>
            <person name="Henrissat B."/>
            <person name="Kuo A."/>
            <person name="Liang C."/>
            <person name="Lipzen A."/>
            <person name="Lutzoni F."/>
            <person name="Magnuson J."/>
            <person name="Mondo S."/>
            <person name="Nolan M."/>
            <person name="Ohm R."/>
            <person name="Pangilinan J."/>
            <person name="Park H.-J."/>
            <person name="Ramirez L."/>
            <person name="Alfaro M."/>
            <person name="Sun H."/>
            <person name="Tritt A."/>
            <person name="Yoshinaga Y."/>
            <person name="Zwiers L.-H."/>
            <person name="Turgeon B."/>
            <person name="Goodwin S."/>
            <person name="Spatafora J."/>
            <person name="Crous P."/>
            <person name="Grigoriev I."/>
        </authorList>
    </citation>
    <scope>NUCLEOTIDE SEQUENCE</scope>
    <source>
        <strain evidence="2">CBS 119925</strain>
    </source>
</reference>
<name>A0A6A6V4W2_9PLEO</name>
<accession>A0A6A6V4W2</accession>
<evidence type="ECO:0000313" key="3">
    <source>
        <dbReference type="Proteomes" id="UP000799440"/>
    </source>
</evidence>
<feature type="region of interest" description="Disordered" evidence="1">
    <location>
        <begin position="69"/>
        <end position="93"/>
    </location>
</feature>
<organism evidence="2 3">
    <name type="scientific">Sporormia fimetaria CBS 119925</name>
    <dbReference type="NCBI Taxonomy" id="1340428"/>
    <lineage>
        <taxon>Eukaryota</taxon>
        <taxon>Fungi</taxon>
        <taxon>Dikarya</taxon>
        <taxon>Ascomycota</taxon>
        <taxon>Pezizomycotina</taxon>
        <taxon>Dothideomycetes</taxon>
        <taxon>Pleosporomycetidae</taxon>
        <taxon>Pleosporales</taxon>
        <taxon>Sporormiaceae</taxon>
        <taxon>Sporormia</taxon>
    </lineage>
</organism>
<feature type="region of interest" description="Disordered" evidence="1">
    <location>
        <begin position="1"/>
        <end position="34"/>
    </location>
</feature>
<gene>
    <name evidence="2" type="ORF">M011DRAFT_156366</name>
</gene>
<evidence type="ECO:0000313" key="2">
    <source>
        <dbReference type="EMBL" id="KAF2744754.1"/>
    </source>
</evidence>
<keyword evidence="3" id="KW-1185">Reference proteome</keyword>
<dbReference type="Proteomes" id="UP000799440">
    <property type="component" value="Unassembled WGS sequence"/>
</dbReference>
<dbReference type="EMBL" id="MU006586">
    <property type="protein sequence ID" value="KAF2744754.1"/>
    <property type="molecule type" value="Genomic_DNA"/>
</dbReference>
<proteinExistence type="predicted"/>
<protein>
    <submittedName>
        <fullName evidence="2">Uncharacterized protein</fullName>
    </submittedName>
</protein>
<dbReference type="AlphaFoldDB" id="A0A6A6V4W2"/>
<sequence length="93" mass="10208">MTALIPFPSQHCPHLNFPKPSTPPPHSTNAHSSSQKILIWTSTPFPPLMPPHCSSCMSDTDNMADIFSVGDMSPGESEQGRLTCLHSLRLRPQ</sequence>
<evidence type="ECO:0000256" key="1">
    <source>
        <dbReference type="SAM" id="MobiDB-lite"/>
    </source>
</evidence>